<proteinExistence type="predicted"/>
<sequence length="244" mass="27609" precursor="true">MVTSCLASGSALVSLSQEACGGKSRDPASYHISSATRHEFATRRDRRLAWRRMIRYCREIVRAFTFYAGCDRLRDRIALPLANGRIGVGPLSNRNISRSWHEWEIDGRERRLILVIETHVEMCPEAAGYDAALMEEVRSAAVALLRATPSAIDRIRIVPVQPVRDSDPSVSHSDAYSTETTDNLGERPSNEILQGGDMERDDLIQKYNIIHCSIDRYEYGRFRYSNLDDAIAQAERDRGSSFKL</sequence>
<keyword evidence="3" id="KW-1185">Reference proteome</keyword>
<gene>
    <name evidence="2" type="ORF">Sphch_0507</name>
</gene>
<accession>F6EXF6</accession>
<name>F6EXF6_SPHCR</name>
<dbReference type="Proteomes" id="UP000007150">
    <property type="component" value="Chromosome 1"/>
</dbReference>
<feature type="compositionally biased region" description="Polar residues" evidence="1">
    <location>
        <begin position="168"/>
        <end position="183"/>
    </location>
</feature>
<dbReference type="EMBL" id="CP002798">
    <property type="protein sequence ID" value="AEG48203.1"/>
    <property type="molecule type" value="Genomic_DNA"/>
</dbReference>
<evidence type="ECO:0000313" key="2">
    <source>
        <dbReference type="EMBL" id="AEG48203.1"/>
    </source>
</evidence>
<dbReference type="AlphaFoldDB" id="F6EXF6"/>
<evidence type="ECO:0000256" key="1">
    <source>
        <dbReference type="SAM" id="MobiDB-lite"/>
    </source>
</evidence>
<evidence type="ECO:0000313" key="3">
    <source>
        <dbReference type="Proteomes" id="UP000007150"/>
    </source>
</evidence>
<dbReference type="HOGENOM" id="CLU_1137451_0_0_5"/>
<protein>
    <submittedName>
        <fullName evidence="2">Uncharacterized protein</fullName>
    </submittedName>
</protein>
<organism evidence="2 3">
    <name type="scientific">Sphingobium chlorophenolicum L-1</name>
    <dbReference type="NCBI Taxonomy" id="690566"/>
    <lineage>
        <taxon>Bacteria</taxon>
        <taxon>Pseudomonadati</taxon>
        <taxon>Pseudomonadota</taxon>
        <taxon>Alphaproteobacteria</taxon>
        <taxon>Sphingomonadales</taxon>
        <taxon>Sphingomonadaceae</taxon>
        <taxon>Sphingobium</taxon>
    </lineage>
</organism>
<reference evidence="2 3" key="1">
    <citation type="submission" date="2011-05" db="EMBL/GenBank/DDBJ databases">
        <title>Complete sequence of chromosome 1 of Sphingobium chlorophenolicum L-1.</title>
        <authorList>
            <consortium name="US DOE Joint Genome Institute"/>
            <person name="Lucas S."/>
            <person name="Han J."/>
            <person name="Lapidus A."/>
            <person name="Cheng J.-F."/>
            <person name="Goodwin L."/>
            <person name="Pitluck S."/>
            <person name="Peters L."/>
            <person name="Daligault H."/>
            <person name="Han C."/>
            <person name="Tapia R."/>
            <person name="Land M."/>
            <person name="Hauser L."/>
            <person name="Kyrpides N."/>
            <person name="Ivanova N."/>
            <person name="Pagani I."/>
            <person name="Turner P."/>
            <person name="Copley S."/>
            <person name="Woyke T."/>
        </authorList>
    </citation>
    <scope>NUCLEOTIDE SEQUENCE [LARGE SCALE GENOMIC DNA]</scope>
    <source>
        <strain evidence="2 3">L-1</strain>
    </source>
</reference>
<feature type="region of interest" description="Disordered" evidence="1">
    <location>
        <begin position="163"/>
        <end position="197"/>
    </location>
</feature>
<dbReference type="KEGG" id="sch:Sphch_0507"/>